<keyword evidence="3" id="KW-1185">Reference proteome</keyword>
<dbReference type="EMBL" id="JAGMUV010000002">
    <property type="protein sequence ID" value="KAH7170637.1"/>
    <property type="molecule type" value="Genomic_DNA"/>
</dbReference>
<gene>
    <name evidence="2" type="ORF">EDB81DRAFT_174265</name>
</gene>
<protein>
    <submittedName>
        <fullName evidence="2">Uncharacterized protein</fullName>
    </submittedName>
</protein>
<sequence>MDGLKMQVWPGFTEPAQIALTILSLGYSLGHLFARPPTSYWLGRAFAHSAAGDGRHGRWWTCLVAGPYSREPEDGRLVLGGLGLASTLGGAAANAALLALSRRIKTPSGEQPR</sequence>
<name>A0A9P9FPD5_9HYPO</name>
<keyword evidence="1" id="KW-0812">Transmembrane</keyword>
<evidence type="ECO:0000313" key="2">
    <source>
        <dbReference type="EMBL" id="KAH7170637.1"/>
    </source>
</evidence>
<evidence type="ECO:0000313" key="3">
    <source>
        <dbReference type="Proteomes" id="UP000738349"/>
    </source>
</evidence>
<feature type="transmembrane region" description="Helical" evidence="1">
    <location>
        <begin position="77"/>
        <end position="100"/>
    </location>
</feature>
<comment type="caution">
    <text evidence="2">The sequence shown here is derived from an EMBL/GenBank/DDBJ whole genome shotgun (WGS) entry which is preliminary data.</text>
</comment>
<feature type="transmembrane region" description="Helical" evidence="1">
    <location>
        <begin position="12"/>
        <end position="34"/>
    </location>
</feature>
<reference evidence="2" key="1">
    <citation type="journal article" date="2021" name="Nat. Commun.">
        <title>Genetic determinants of endophytism in the Arabidopsis root mycobiome.</title>
        <authorList>
            <person name="Mesny F."/>
            <person name="Miyauchi S."/>
            <person name="Thiergart T."/>
            <person name="Pickel B."/>
            <person name="Atanasova L."/>
            <person name="Karlsson M."/>
            <person name="Huettel B."/>
            <person name="Barry K.W."/>
            <person name="Haridas S."/>
            <person name="Chen C."/>
            <person name="Bauer D."/>
            <person name="Andreopoulos W."/>
            <person name="Pangilinan J."/>
            <person name="LaButti K."/>
            <person name="Riley R."/>
            <person name="Lipzen A."/>
            <person name="Clum A."/>
            <person name="Drula E."/>
            <person name="Henrissat B."/>
            <person name="Kohler A."/>
            <person name="Grigoriev I.V."/>
            <person name="Martin F.M."/>
            <person name="Hacquard S."/>
        </authorList>
    </citation>
    <scope>NUCLEOTIDE SEQUENCE</scope>
    <source>
        <strain evidence="2">MPI-CAGE-AT-0147</strain>
    </source>
</reference>
<keyword evidence="1" id="KW-0472">Membrane</keyword>
<keyword evidence="1" id="KW-1133">Transmembrane helix</keyword>
<dbReference type="Proteomes" id="UP000738349">
    <property type="component" value="Unassembled WGS sequence"/>
</dbReference>
<accession>A0A9P9FPD5</accession>
<dbReference type="AlphaFoldDB" id="A0A9P9FPD5"/>
<evidence type="ECO:0000256" key="1">
    <source>
        <dbReference type="SAM" id="Phobius"/>
    </source>
</evidence>
<organism evidence="2 3">
    <name type="scientific">Dactylonectria macrodidyma</name>
    <dbReference type="NCBI Taxonomy" id="307937"/>
    <lineage>
        <taxon>Eukaryota</taxon>
        <taxon>Fungi</taxon>
        <taxon>Dikarya</taxon>
        <taxon>Ascomycota</taxon>
        <taxon>Pezizomycotina</taxon>
        <taxon>Sordariomycetes</taxon>
        <taxon>Hypocreomycetidae</taxon>
        <taxon>Hypocreales</taxon>
        <taxon>Nectriaceae</taxon>
        <taxon>Dactylonectria</taxon>
    </lineage>
</organism>
<proteinExistence type="predicted"/>